<dbReference type="RefSeq" id="WP_214622946.1">
    <property type="nucleotide sequence ID" value="NZ_JAHGAW010000005.1"/>
</dbReference>
<accession>A0A9X1DBZ3</accession>
<comment type="caution">
    <text evidence="3">The sequence shown here is derived from an EMBL/GenBank/DDBJ whole genome shotgun (WGS) entry which is preliminary data.</text>
</comment>
<organism evidence="3 4">
    <name type="scientific">Sphingobium nicotianae</name>
    <dbReference type="NCBI Taxonomy" id="2782607"/>
    <lineage>
        <taxon>Bacteria</taxon>
        <taxon>Pseudomonadati</taxon>
        <taxon>Pseudomonadota</taxon>
        <taxon>Alphaproteobacteria</taxon>
        <taxon>Sphingomonadales</taxon>
        <taxon>Sphingomonadaceae</taxon>
        <taxon>Sphingobium</taxon>
    </lineage>
</organism>
<protein>
    <submittedName>
        <fullName evidence="3">Uncharacterized protein</fullName>
    </submittedName>
</protein>
<reference evidence="3" key="1">
    <citation type="submission" date="2021-05" db="EMBL/GenBank/DDBJ databases">
        <title>Genome of Sphingobium sp. strain.</title>
        <authorList>
            <person name="Fan R."/>
        </authorList>
    </citation>
    <scope>NUCLEOTIDE SEQUENCE</scope>
    <source>
        <strain evidence="3">H33</strain>
    </source>
</reference>
<proteinExistence type="predicted"/>
<evidence type="ECO:0000313" key="3">
    <source>
        <dbReference type="EMBL" id="MBT2187211.1"/>
    </source>
</evidence>
<gene>
    <name evidence="3" type="ORF">KK488_09670</name>
</gene>
<keyword evidence="2" id="KW-0732">Signal</keyword>
<keyword evidence="4" id="KW-1185">Reference proteome</keyword>
<evidence type="ECO:0000256" key="2">
    <source>
        <dbReference type="SAM" id="SignalP"/>
    </source>
</evidence>
<dbReference type="AlphaFoldDB" id="A0A9X1DBZ3"/>
<sequence>MKYFTVLLSLISTATFAQGTHTVTGYTRADGTYVAPHVQTNPNATKLDNWSTRGNVNPITGQAGTVDPYKPTTKNPDGSPYNSGIGGTSTDKKH</sequence>
<evidence type="ECO:0000256" key="1">
    <source>
        <dbReference type="SAM" id="MobiDB-lite"/>
    </source>
</evidence>
<feature type="compositionally biased region" description="Polar residues" evidence="1">
    <location>
        <begin position="72"/>
        <end position="82"/>
    </location>
</feature>
<feature type="signal peptide" evidence="2">
    <location>
        <begin position="1"/>
        <end position="17"/>
    </location>
</feature>
<name>A0A9X1DBZ3_9SPHN</name>
<feature type="chain" id="PRO_5040791311" evidence="2">
    <location>
        <begin position="18"/>
        <end position="94"/>
    </location>
</feature>
<dbReference type="Proteomes" id="UP001138757">
    <property type="component" value="Unassembled WGS sequence"/>
</dbReference>
<evidence type="ECO:0000313" key="4">
    <source>
        <dbReference type="Proteomes" id="UP001138757"/>
    </source>
</evidence>
<feature type="compositionally biased region" description="Polar residues" evidence="1">
    <location>
        <begin position="44"/>
        <end position="63"/>
    </location>
</feature>
<feature type="region of interest" description="Disordered" evidence="1">
    <location>
        <begin position="44"/>
        <end position="94"/>
    </location>
</feature>
<dbReference type="EMBL" id="JAHGAW010000005">
    <property type="protein sequence ID" value="MBT2187211.1"/>
    <property type="molecule type" value="Genomic_DNA"/>
</dbReference>